<dbReference type="Proteomes" id="UP001276659">
    <property type="component" value="Unassembled WGS sequence"/>
</dbReference>
<keyword evidence="2" id="KW-1185">Reference proteome</keyword>
<dbReference type="EMBL" id="JASNWA010000003">
    <property type="protein sequence ID" value="KAK3178519.1"/>
    <property type="molecule type" value="Genomic_DNA"/>
</dbReference>
<accession>A0AAD9ZGM9</accession>
<gene>
    <name evidence="1" type="ORF">OEA41_000655</name>
</gene>
<reference evidence="1" key="1">
    <citation type="submission" date="2022-11" db="EMBL/GenBank/DDBJ databases">
        <title>Chromosomal genome sequence assembly and mating type (MAT) locus characterization of the leprose asexual lichenized fungus Lepraria neglecta (Nyl.) Erichsen.</title>
        <authorList>
            <person name="Allen J.L."/>
            <person name="Pfeffer B."/>
        </authorList>
    </citation>
    <scope>NUCLEOTIDE SEQUENCE</scope>
    <source>
        <strain evidence="1">Allen 5258</strain>
    </source>
</reference>
<sequence length="332" mass="38106">MSDIAILARRLGMVWKQFESIDGNLRAEGNRHTITSTTIRSIGTVLQISIKDPLPQGFDKSTELKIPSNLADMMGFGIVPGDHSLGVPDYKMGIEEEVLSTLRKVVDPGGGAAERPAGYVIGPTQRQEGFVVFHNRLKDLIAKRDAKGQNITRQTRSILVQYQQLLDSYGDMWEGQDMCNKDSNHRSITSIDDLHGKHNRTSQYFHDLRYKHGLGDEKRQLFLYTDFIYSHIRRVVNYFPQARKRINVSQARDHYGMHVVGWRTEGAHIYFDNIPKTIDDMRDKGFNNPDIVEEAWLTMMFRAFLWHRCHFMVEGPRVPSSYWGSNLSVYIG</sequence>
<protein>
    <submittedName>
        <fullName evidence="1">Uncharacterized protein</fullName>
    </submittedName>
</protein>
<organism evidence="1 2">
    <name type="scientific">Lepraria neglecta</name>
    <dbReference type="NCBI Taxonomy" id="209136"/>
    <lineage>
        <taxon>Eukaryota</taxon>
        <taxon>Fungi</taxon>
        <taxon>Dikarya</taxon>
        <taxon>Ascomycota</taxon>
        <taxon>Pezizomycotina</taxon>
        <taxon>Lecanoromycetes</taxon>
        <taxon>OSLEUM clade</taxon>
        <taxon>Lecanoromycetidae</taxon>
        <taxon>Lecanorales</taxon>
        <taxon>Lecanorineae</taxon>
        <taxon>Stereocaulaceae</taxon>
        <taxon>Lepraria</taxon>
    </lineage>
</organism>
<dbReference type="AlphaFoldDB" id="A0AAD9ZGM9"/>
<proteinExistence type="predicted"/>
<evidence type="ECO:0000313" key="1">
    <source>
        <dbReference type="EMBL" id="KAK3178519.1"/>
    </source>
</evidence>
<comment type="caution">
    <text evidence="1">The sequence shown here is derived from an EMBL/GenBank/DDBJ whole genome shotgun (WGS) entry which is preliminary data.</text>
</comment>
<evidence type="ECO:0000313" key="2">
    <source>
        <dbReference type="Proteomes" id="UP001276659"/>
    </source>
</evidence>
<name>A0AAD9ZGM9_9LECA</name>